<dbReference type="EMBL" id="KL584722">
    <property type="protein sequence ID" value="KEQ69208.1"/>
    <property type="molecule type" value="Genomic_DNA"/>
</dbReference>
<dbReference type="Proteomes" id="UP000027730">
    <property type="component" value="Unassembled WGS sequence"/>
</dbReference>
<organism evidence="1 2">
    <name type="scientific">Aureobasidium namibiae CBS 147.97</name>
    <dbReference type="NCBI Taxonomy" id="1043004"/>
    <lineage>
        <taxon>Eukaryota</taxon>
        <taxon>Fungi</taxon>
        <taxon>Dikarya</taxon>
        <taxon>Ascomycota</taxon>
        <taxon>Pezizomycotina</taxon>
        <taxon>Dothideomycetes</taxon>
        <taxon>Dothideomycetidae</taxon>
        <taxon>Dothideales</taxon>
        <taxon>Saccotheciaceae</taxon>
        <taxon>Aureobasidium</taxon>
    </lineage>
</organism>
<dbReference type="HOGENOM" id="CLU_202017_0_0_1"/>
<dbReference type="OrthoDB" id="3868215at2759"/>
<reference evidence="1 2" key="1">
    <citation type="journal article" date="2014" name="BMC Genomics">
        <title>Genome sequencing of four Aureobasidium pullulans varieties: biotechnological potential, stress tolerance, and description of new species.</title>
        <authorList>
            <person name="Gostin Ar C."/>
            <person name="Ohm R.A."/>
            <person name="Kogej T."/>
            <person name="Sonjak S."/>
            <person name="Turk M."/>
            <person name="Zajc J."/>
            <person name="Zalar P."/>
            <person name="Grube M."/>
            <person name="Sun H."/>
            <person name="Han J."/>
            <person name="Sharma A."/>
            <person name="Chiniquy J."/>
            <person name="Ngan C.Y."/>
            <person name="Lipzen A."/>
            <person name="Barry K."/>
            <person name="Grigoriev I.V."/>
            <person name="Gunde-Cimerman N."/>
        </authorList>
    </citation>
    <scope>NUCLEOTIDE SEQUENCE [LARGE SCALE GENOMIC DNA]</scope>
    <source>
        <strain evidence="1 2">CBS 147.97</strain>
    </source>
</reference>
<evidence type="ECO:0000313" key="1">
    <source>
        <dbReference type="EMBL" id="KEQ69208.1"/>
    </source>
</evidence>
<sequence length="57" mass="6390">MAPQYMPLPMGNSYAAAWAANTTFDSPDWNWSRSNNFMDGDYIPYICEALLVIAILA</sequence>
<gene>
    <name evidence="1" type="ORF">M436DRAFT_56571</name>
</gene>
<dbReference type="RefSeq" id="XP_013423492.1">
    <property type="nucleotide sequence ID" value="XM_013568038.1"/>
</dbReference>
<name>A0A074W8L2_9PEZI</name>
<proteinExistence type="predicted"/>
<evidence type="ECO:0000313" key="2">
    <source>
        <dbReference type="Proteomes" id="UP000027730"/>
    </source>
</evidence>
<keyword evidence="2" id="KW-1185">Reference proteome</keyword>
<protein>
    <submittedName>
        <fullName evidence="1">Uncharacterized protein</fullName>
    </submittedName>
</protein>
<dbReference type="AlphaFoldDB" id="A0A074W8L2"/>
<accession>A0A074W8L2</accession>
<dbReference type="GeneID" id="25412338"/>